<evidence type="ECO:0000256" key="1">
    <source>
        <dbReference type="ARBA" id="ARBA00022679"/>
    </source>
</evidence>
<dbReference type="EMBL" id="AEIU01000096">
    <property type="protein sequence ID" value="EFP95291.1"/>
    <property type="molecule type" value="Genomic_DNA"/>
</dbReference>
<dbReference type="PROSITE" id="PS51186">
    <property type="entry name" value="GNAT"/>
    <property type="match status" value="1"/>
</dbReference>
<name>E3BNP7_9VIBR</name>
<evidence type="ECO:0000259" key="3">
    <source>
        <dbReference type="PROSITE" id="PS51186"/>
    </source>
</evidence>
<proteinExistence type="predicted"/>
<dbReference type="InterPro" id="IPR016181">
    <property type="entry name" value="Acyl_CoA_acyltransferase"/>
</dbReference>
<accession>E3BNP7</accession>
<comment type="caution">
    <text evidence="4">The sequence shown here is derived from an EMBL/GenBank/DDBJ whole genome shotgun (WGS) entry which is preliminary data.</text>
</comment>
<reference evidence="4 5" key="1">
    <citation type="journal article" date="2012" name="Int. J. Syst. Evol. Microbiol.">
        <title>Vibrio caribbeanicus sp. nov., isolated from the marine sponge Scleritoderma cyanea.</title>
        <authorList>
            <person name="Hoffmann M."/>
            <person name="Monday S.R."/>
            <person name="Allard M.W."/>
            <person name="Strain E.A."/>
            <person name="Whittaker P."/>
            <person name="Naum M."/>
            <person name="McCarthy P.J."/>
            <person name="Lopez J.V."/>
            <person name="Fischer M."/>
            <person name="Brown E.W."/>
        </authorList>
    </citation>
    <scope>NUCLEOTIDE SEQUENCE [LARGE SCALE GENOMIC DNA]</scope>
    <source>
        <strain evidence="4 5">ATCC BAA-2122</strain>
    </source>
</reference>
<dbReference type="SUPFAM" id="SSF55729">
    <property type="entry name" value="Acyl-CoA N-acyltransferases (Nat)"/>
    <property type="match status" value="1"/>
</dbReference>
<dbReference type="AlphaFoldDB" id="E3BNP7"/>
<keyword evidence="1 4" id="KW-0808">Transferase</keyword>
<dbReference type="GO" id="GO:0016747">
    <property type="term" value="F:acyltransferase activity, transferring groups other than amino-acyl groups"/>
    <property type="evidence" value="ECO:0007669"/>
    <property type="project" value="InterPro"/>
</dbReference>
<dbReference type="Proteomes" id="UP000002943">
    <property type="component" value="Unassembled WGS sequence"/>
</dbReference>
<dbReference type="InterPro" id="IPR000182">
    <property type="entry name" value="GNAT_dom"/>
</dbReference>
<gene>
    <name evidence="4" type="ORF">VIBC2010_14689</name>
</gene>
<dbReference type="STRING" id="796620.VIBC2010_14689"/>
<dbReference type="Pfam" id="PF00583">
    <property type="entry name" value="Acetyltransf_1"/>
    <property type="match status" value="1"/>
</dbReference>
<organism evidence="4 5">
    <name type="scientific">Vibrio caribbeanicus ATCC BAA-2122</name>
    <dbReference type="NCBI Taxonomy" id="796620"/>
    <lineage>
        <taxon>Bacteria</taxon>
        <taxon>Pseudomonadati</taxon>
        <taxon>Pseudomonadota</taxon>
        <taxon>Gammaproteobacteria</taxon>
        <taxon>Vibrionales</taxon>
        <taxon>Vibrionaceae</taxon>
        <taxon>Vibrio</taxon>
    </lineage>
</organism>
<dbReference type="OrthoDB" id="5637518at2"/>
<dbReference type="PANTHER" id="PTHR43800">
    <property type="entry name" value="PEPTIDYL-LYSINE N-ACETYLTRANSFERASE YJAB"/>
    <property type="match status" value="1"/>
</dbReference>
<keyword evidence="5" id="KW-1185">Reference proteome</keyword>
<dbReference type="eggNOG" id="COG0456">
    <property type="taxonomic scope" value="Bacteria"/>
</dbReference>
<protein>
    <submittedName>
        <fullName evidence="4">Acetyltransferase</fullName>
    </submittedName>
</protein>
<dbReference type="PANTHER" id="PTHR43800:SF1">
    <property type="entry name" value="PEPTIDYL-LYSINE N-ACETYLTRANSFERASE YJAB"/>
    <property type="match status" value="1"/>
</dbReference>
<dbReference type="RefSeq" id="WP_009602632.1">
    <property type="nucleotide sequence ID" value="NZ_AEIU01000096.1"/>
</dbReference>
<sequence>MDDITIRPANAHDLVTLNQMMFDLHDEHHHQCPEYFKSASDIEEIKSIARYLDDPECLVFVACHSDKILGFVTGHFCELISSVSKPVQMGSIDELFIEKESRRFGVARKLCMHLEQTFLDYGVIEVFVEVWDFNKNALGFYTKSGFSNHIHWLRKKLVSN</sequence>
<evidence type="ECO:0000313" key="4">
    <source>
        <dbReference type="EMBL" id="EFP95291.1"/>
    </source>
</evidence>
<feature type="domain" description="N-acetyltransferase" evidence="3">
    <location>
        <begin position="4"/>
        <end position="160"/>
    </location>
</feature>
<dbReference type="CDD" id="cd04301">
    <property type="entry name" value="NAT_SF"/>
    <property type="match status" value="1"/>
</dbReference>
<keyword evidence="2" id="KW-0012">Acyltransferase</keyword>
<evidence type="ECO:0000256" key="2">
    <source>
        <dbReference type="ARBA" id="ARBA00023315"/>
    </source>
</evidence>
<evidence type="ECO:0000313" key="5">
    <source>
        <dbReference type="Proteomes" id="UP000002943"/>
    </source>
</evidence>
<dbReference type="Gene3D" id="3.40.630.30">
    <property type="match status" value="1"/>
</dbReference>